<evidence type="ECO:0000256" key="6">
    <source>
        <dbReference type="ARBA" id="ARBA00008853"/>
    </source>
</evidence>
<feature type="binding site" evidence="15">
    <location>
        <position position="148"/>
    </location>
    <ligand>
        <name>a divalent metal cation</name>
        <dbReference type="ChEBI" id="CHEBI:60240"/>
    </ligand>
</feature>
<comment type="cofactor">
    <cofactor evidence="4">
        <name>Mg(2+)</name>
        <dbReference type="ChEBI" id="CHEBI:18420"/>
    </cofactor>
</comment>
<dbReference type="GO" id="GO:0005509">
    <property type="term" value="F:calcium ion binding"/>
    <property type="evidence" value="ECO:0007669"/>
    <property type="project" value="InterPro"/>
</dbReference>
<dbReference type="SUPFAM" id="SSF63829">
    <property type="entry name" value="Calcium-dependent phosphotriesterase"/>
    <property type="match status" value="1"/>
</dbReference>
<keyword evidence="10 15" id="KW-0479">Metal-binding</keyword>
<feature type="binding site" evidence="15">
    <location>
        <position position="102"/>
    </location>
    <ligand>
        <name>substrate</name>
    </ligand>
</feature>
<protein>
    <recommendedName>
        <fullName evidence="8">Regucalcin</fullName>
        <ecNumber evidence="7">3.1.1.17</ecNumber>
    </recommendedName>
    <alternativeName>
        <fullName evidence="13">Gluconolactonase</fullName>
    </alternativeName>
</protein>
<comment type="similarity">
    <text evidence="6">Belongs to the SMP-30/CGR1 family.</text>
</comment>
<evidence type="ECO:0000256" key="2">
    <source>
        <dbReference type="ARBA" id="ARBA00001913"/>
    </source>
</evidence>
<feature type="binding site" evidence="15">
    <location>
        <position position="100"/>
    </location>
    <ligand>
        <name>substrate</name>
    </ligand>
</feature>
<dbReference type="PRINTS" id="PR01790">
    <property type="entry name" value="SMP30FAMILY"/>
</dbReference>
<evidence type="ECO:0000313" key="18">
    <source>
        <dbReference type="Proteomes" id="UP000295416"/>
    </source>
</evidence>
<accession>A0A4R2P7T3</accession>
<dbReference type="OrthoDB" id="2633250at2"/>
<evidence type="ECO:0000256" key="11">
    <source>
        <dbReference type="ARBA" id="ARBA00022801"/>
    </source>
</evidence>
<dbReference type="RefSeq" id="WP_132744282.1">
    <property type="nucleotide sequence ID" value="NZ_SLXK01000004.1"/>
</dbReference>
<dbReference type="GO" id="GO:0004341">
    <property type="term" value="F:gluconolactonase activity"/>
    <property type="evidence" value="ECO:0007669"/>
    <property type="project" value="UniProtKB-EC"/>
</dbReference>
<keyword evidence="18" id="KW-1185">Reference proteome</keyword>
<evidence type="ECO:0000256" key="8">
    <source>
        <dbReference type="ARBA" id="ARBA00016808"/>
    </source>
</evidence>
<evidence type="ECO:0000256" key="1">
    <source>
        <dbReference type="ARBA" id="ARBA00001589"/>
    </source>
</evidence>
<evidence type="ECO:0000256" key="14">
    <source>
        <dbReference type="PIRSR" id="PIRSR605511-1"/>
    </source>
</evidence>
<dbReference type="Proteomes" id="UP000295416">
    <property type="component" value="Unassembled WGS sequence"/>
</dbReference>
<comment type="caution">
    <text evidence="17">The sequence shown here is derived from an EMBL/GenBank/DDBJ whole genome shotgun (WGS) entry which is preliminary data.</text>
</comment>
<keyword evidence="9" id="KW-0963">Cytoplasm</keyword>
<dbReference type="PANTHER" id="PTHR10907:SF47">
    <property type="entry name" value="REGUCALCIN"/>
    <property type="match status" value="1"/>
</dbReference>
<dbReference type="GO" id="GO:0019853">
    <property type="term" value="P:L-ascorbic acid biosynthetic process"/>
    <property type="evidence" value="ECO:0007669"/>
    <property type="project" value="TreeGrafter"/>
</dbReference>
<feature type="binding site" evidence="15">
    <location>
        <position position="17"/>
    </location>
    <ligand>
        <name>a divalent metal cation</name>
        <dbReference type="ChEBI" id="CHEBI:60240"/>
    </ligand>
</feature>
<comment type="cofactor">
    <cofactor evidence="3">
        <name>Mn(2+)</name>
        <dbReference type="ChEBI" id="CHEBI:29035"/>
    </cofactor>
</comment>
<dbReference type="InterPro" id="IPR005511">
    <property type="entry name" value="SMP-30"/>
</dbReference>
<gene>
    <name evidence="17" type="ORF">EV207_104142</name>
</gene>
<evidence type="ECO:0000259" key="16">
    <source>
        <dbReference type="Pfam" id="PF08450"/>
    </source>
</evidence>
<proteinExistence type="inferred from homology"/>
<dbReference type="InterPro" id="IPR008367">
    <property type="entry name" value="Regucalcin"/>
</dbReference>
<feature type="active site" description="Proton donor/acceptor" evidence="14">
    <location>
        <position position="198"/>
    </location>
</feature>
<evidence type="ECO:0000256" key="5">
    <source>
        <dbReference type="ARBA" id="ARBA00004496"/>
    </source>
</evidence>
<dbReference type="PRINTS" id="PR01791">
    <property type="entry name" value="REGUCALCIN"/>
</dbReference>
<feature type="domain" description="SMP-30/Gluconolactonase/LRE-like region" evidence="16">
    <location>
        <begin position="15"/>
        <end position="257"/>
    </location>
</feature>
<comment type="catalytic activity">
    <reaction evidence="1">
        <text>D-glucono-1,5-lactone + H2O = D-gluconate + H(+)</text>
        <dbReference type="Rhea" id="RHEA:10440"/>
        <dbReference type="ChEBI" id="CHEBI:15377"/>
        <dbReference type="ChEBI" id="CHEBI:15378"/>
        <dbReference type="ChEBI" id="CHEBI:16217"/>
        <dbReference type="ChEBI" id="CHEBI:18391"/>
        <dbReference type="EC" id="3.1.1.17"/>
    </reaction>
</comment>
<evidence type="ECO:0000256" key="4">
    <source>
        <dbReference type="ARBA" id="ARBA00001946"/>
    </source>
</evidence>
<evidence type="ECO:0000256" key="15">
    <source>
        <dbReference type="PIRSR" id="PIRSR605511-2"/>
    </source>
</evidence>
<sequence>MKANAELFLETKCVLGEGPCWDERRNVLLWVDILKNKLYMYDFFTKKVAFTVLPECVTSVVCHPFGDYVITMGRGFYFFNSDTGVLRPIQHLESHLPNNRFNDGKCDPLGRYWAGTMDQNGAKFAGSLYVLDKDLQTHKMLENVSISNGLAWSPDGAIMYYIDTLTNEIVSFKSNFETGLISDKRTVIHIDKEDGCPDGMTIDQEGMLWISHWGGGKVTRWNPDTGDLLQTVNVPAPYVTSCTFGGKRLDELYITTACVDLTEEEVHTYPLSGSVFRIKTTVKGLPSHKFIAARKRMKK</sequence>
<dbReference type="PANTHER" id="PTHR10907">
    <property type="entry name" value="REGUCALCIN"/>
    <property type="match status" value="1"/>
</dbReference>
<keyword evidence="15" id="KW-0862">Zinc</keyword>
<dbReference type="InterPro" id="IPR013658">
    <property type="entry name" value="SGL"/>
</dbReference>
<dbReference type="GO" id="GO:0030234">
    <property type="term" value="F:enzyme regulator activity"/>
    <property type="evidence" value="ECO:0007669"/>
    <property type="project" value="InterPro"/>
</dbReference>
<dbReference type="AlphaFoldDB" id="A0A4R2P7T3"/>
<comment type="cofactor">
    <cofactor evidence="2">
        <name>Ca(2+)</name>
        <dbReference type="ChEBI" id="CHEBI:29108"/>
    </cofactor>
</comment>
<dbReference type="EMBL" id="SLXK01000004">
    <property type="protein sequence ID" value="TCP30963.1"/>
    <property type="molecule type" value="Genomic_DNA"/>
</dbReference>
<feature type="binding site" evidence="15">
    <location>
        <position position="198"/>
    </location>
    <ligand>
        <name>a divalent metal cation</name>
        <dbReference type="ChEBI" id="CHEBI:60240"/>
    </ligand>
</feature>
<evidence type="ECO:0000256" key="9">
    <source>
        <dbReference type="ARBA" id="ARBA00022490"/>
    </source>
</evidence>
<dbReference type="InterPro" id="IPR011042">
    <property type="entry name" value="6-blade_b-propeller_TolB-like"/>
</dbReference>
<comment type="subcellular location">
    <subcellularLocation>
        <location evidence="5">Cytoplasm</location>
    </subcellularLocation>
</comment>
<comment type="cofactor">
    <cofactor evidence="15">
        <name>Zn(2+)</name>
        <dbReference type="ChEBI" id="CHEBI:29105"/>
    </cofactor>
    <text evidence="15">Binds 1 divalent metal cation per subunit.</text>
</comment>
<reference evidence="17 18" key="1">
    <citation type="submission" date="2019-03" db="EMBL/GenBank/DDBJ databases">
        <title>Genomic Encyclopedia of Type Strains, Phase IV (KMG-IV): sequencing the most valuable type-strain genomes for metagenomic binning, comparative biology and taxonomic classification.</title>
        <authorList>
            <person name="Goeker M."/>
        </authorList>
    </citation>
    <scope>NUCLEOTIDE SEQUENCE [LARGE SCALE GENOMIC DNA]</scope>
    <source>
        <strain evidence="17 18">DSM 19377</strain>
    </source>
</reference>
<dbReference type="EC" id="3.1.1.17" evidence="7"/>
<dbReference type="Pfam" id="PF08450">
    <property type="entry name" value="SGL"/>
    <property type="match status" value="1"/>
</dbReference>
<keyword evidence="12" id="KW-0106">Calcium</keyword>
<keyword evidence="11" id="KW-0378">Hydrolase</keyword>
<evidence type="ECO:0000256" key="13">
    <source>
        <dbReference type="ARBA" id="ARBA00032464"/>
    </source>
</evidence>
<evidence type="ECO:0000256" key="10">
    <source>
        <dbReference type="ARBA" id="ARBA00022723"/>
    </source>
</evidence>
<evidence type="ECO:0000256" key="12">
    <source>
        <dbReference type="ARBA" id="ARBA00022837"/>
    </source>
</evidence>
<evidence type="ECO:0000256" key="7">
    <source>
        <dbReference type="ARBA" id="ARBA00013227"/>
    </source>
</evidence>
<dbReference type="Gene3D" id="2.120.10.30">
    <property type="entry name" value="TolB, C-terminal domain"/>
    <property type="match status" value="1"/>
</dbReference>
<name>A0A4R2P7T3_9BACL</name>
<evidence type="ECO:0000256" key="3">
    <source>
        <dbReference type="ARBA" id="ARBA00001936"/>
    </source>
</evidence>
<dbReference type="GO" id="GO:0005737">
    <property type="term" value="C:cytoplasm"/>
    <property type="evidence" value="ECO:0007669"/>
    <property type="project" value="UniProtKB-SubCell"/>
</dbReference>
<evidence type="ECO:0000313" key="17">
    <source>
        <dbReference type="EMBL" id="TCP30963.1"/>
    </source>
</evidence>
<organism evidence="17 18">
    <name type="scientific">Scopulibacillus darangshiensis</name>
    <dbReference type="NCBI Taxonomy" id="442528"/>
    <lineage>
        <taxon>Bacteria</taxon>
        <taxon>Bacillati</taxon>
        <taxon>Bacillota</taxon>
        <taxon>Bacilli</taxon>
        <taxon>Bacillales</taxon>
        <taxon>Sporolactobacillaceae</taxon>
        <taxon>Scopulibacillus</taxon>
    </lineage>
</organism>